<dbReference type="EMBL" id="KZ107838">
    <property type="protein sequence ID" value="OSS53519.1"/>
    <property type="molecule type" value="Genomic_DNA"/>
</dbReference>
<gene>
    <name evidence="3" type="ORF">B5807_00551</name>
</gene>
<dbReference type="PANTHER" id="PTHR37019">
    <property type="entry name" value="CHROMOSOME 1, WHOLE GENOME SHOTGUN SEQUENCE"/>
    <property type="match status" value="1"/>
</dbReference>
<dbReference type="Pfam" id="PF24803">
    <property type="entry name" value="DUF7704"/>
    <property type="match status" value="1"/>
</dbReference>
<evidence type="ECO:0000313" key="3">
    <source>
        <dbReference type="EMBL" id="OSS53519.1"/>
    </source>
</evidence>
<keyword evidence="1" id="KW-0812">Transmembrane</keyword>
<protein>
    <recommendedName>
        <fullName evidence="2">DUF7704 domain-containing protein</fullName>
    </recommendedName>
</protein>
<dbReference type="OMA" id="WNDMVWG"/>
<proteinExistence type="predicted"/>
<keyword evidence="1" id="KW-1133">Transmembrane helix</keyword>
<feature type="transmembrane region" description="Helical" evidence="1">
    <location>
        <begin position="12"/>
        <end position="34"/>
    </location>
</feature>
<keyword evidence="4" id="KW-1185">Reference proteome</keyword>
<feature type="transmembrane region" description="Helical" evidence="1">
    <location>
        <begin position="67"/>
        <end position="86"/>
    </location>
</feature>
<evidence type="ECO:0000256" key="1">
    <source>
        <dbReference type="SAM" id="Phobius"/>
    </source>
</evidence>
<sequence length="174" mass="18761">MSGSLGTTALPPWPALLFSYLEPLSLLIGAYAAISDPTEFSASQLPSSFTVSASTLSPPPLHPATTLLAYTLGSLFLVIAGYALTCTVLTRDPHVTKYYLIFAACGDIGHLLANYYGMGASVFWAWGEWNEIMWGNIAVTVVLFVNRIATLGGIYGRPAWRGAVGREEGVRKWK</sequence>
<name>A0A1Y2MCM7_EPING</name>
<dbReference type="Proteomes" id="UP000193240">
    <property type="component" value="Unassembled WGS sequence"/>
</dbReference>
<dbReference type="InParanoid" id="A0A1Y2MCM7"/>
<evidence type="ECO:0000259" key="2">
    <source>
        <dbReference type="Pfam" id="PF24803"/>
    </source>
</evidence>
<keyword evidence="1" id="KW-0472">Membrane</keyword>
<organism evidence="3 4">
    <name type="scientific">Epicoccum nigrum</name>
    <name type="common">Soil fungus</name>
    <name type="synonym">Epicoccum purpurascens</name>
    <dbReference type="NCBI Taxonomy" id="105696"/>
    <lineage>
        <taxon>Eukaryota</taxon>
        <taxon>Fungi</taxon>
        <taxon>Dikarya</taxon>
        <taxon>Ascomycota</taxon>
        <taxon>Pezizomycotina</taxon>
        <taxon>Dothideomycetes</taxon>
        <taxon>Pleosporomycetidae</taxon>
        <taxon>Pleosporales</taxon>
        <taxon>Pleosporineae</taxon>
        <taxon>Didymellaceae</taxon>
        <taxon>Epicoccum</taxon>
    </lineage>
</organism>
<reference evidence="3 4" key="1">
    <citation type="journal article" date="2017" name="Genome Announc.">
        <title>Genome sequence of the saprophytic ascomycete Epicoccum nigrum ICMP 19927 strain isolated from New Zealand.</title>
        <authorList>
            <person name="Fokin M."/>
            <person name="Fleetwood D."/>
            <person name="Weir B.S."/>
            <person name="Villas-Boas S.G."/>
        </authorList>
    </citation>
    <scope>NUCLEOTIDE SEQUENCE [LARGE SCALE GENOMIC DNA]</scope>
    <source>
        <strain evidence="3 4">ICMP 19927</strain>
    </source>
</reference>
<evidence type="ECO:0000313" key="4">
    <source>
        <dbReference type="Proteomes" id="UP000193240"/>
    </source>
</evidence>
<feature type="transmembrane region" description="Helical" evidence="1">
    <location>
        <begin position="132"/>
        <end position="156"/>
    </location>
</feature>
<accession>A0A1Y2MCM7</accession>
<dbReference type="InterPro" id="IPR056121">
    <property type="entry name" value="DUF7704"/>
</dbReference>
<dbReference type="STRING" id="105696.A0A1Y2MCM7"/>
<dbReference type="PANTHER" id="PTHR37019:SF2">
    <property type="entry name" value="EXPERA DOMAIN-CONTAINING PROTEIN"/>
    <property type="match status" value="1"/>
</dbReference>
<feature type="transmembrane region" description="Helical" evidence="1">
    <location>
        <begin position="98"/>
        <end position="126"/>
    </location>
</feature>
<dbReference type="AlphaFoldDB" id="A0A1Y2MCM7"/>
<feature type="domain" description="DUF7704" evidence="2">
    <location>
        <begin position="8"/>
        <end position="157"/>
    </location>
</feature>